<feature type="transmembrane region" description="Helical" evidence="1">
    <location>
        <begin position="81"/>
        <end position="100"/>
    </location>
</feature>
<feature type="transmembrane region" description="Helical" evidence="1">
    <location>
        <begin position="106"/>
        <end position="124"/>
    </location>
</feature>
<keyword evidence="1" id="KW-1133">Transmembrane helix</keyword>
<proteinExistence type="predicted"/>
<feature type="transmembrane region" description="Helical" evidence="1">
    <location>
        <begin position="173"/>
        <end position="192"/>
    </location>
</feature>
<keyword evidence="3" id="KW-1185">Reference proteome</keyword>
<reference evidence="3" key="1">
    <citation type="journal article" date="2019" name="Int. J. Syst. Evol. Microbiol.">
        <title>The Global Catalogue of Microorganisms (GCM) 10K type strain sequencing project: providing services to taxonomists for standard genome sequencing and annotation.</title>
        <authorList>
            <consortium name="The Broad Institute Genomics Platform"/>
            <consortium name="The Broad Institute Genome Sequencing Center for Infectious Disease"/>
            <person name="Wu L."/>
            <person name="Ma J."/>
        </authorList>
    </citation>
    <scope>NUCLEOTIDE SEQUENCE [LARGE SCALE GENOMIC DNA]</scope>
    <source>
        <strain evidence="3">CGMCC 1.15928</strain>
    </source>
</reference>
<keyword evidence="1" id="KW-0812">Transmembrane</keyword>
<protein>
    <recommendedName>
        <fullName evidence="4">Tryptophan-rich sensory protein</fullName>
    </recommendedName>
</protein>
<evidence type="ECO:0000256" key="1">
    <source>
        <dbReference type="SAM" id="Phobius"/>
    </source>
</evidence>
<dbReference type="RefSeq" id="WP_084391867.1">
    <property type="nucleotide sequence ID" value="NZ_BMKF01000002.1"/>
</dbReference>
<organism evidence="2 3">
    <name type="scientific">Henriciella pelagia</name>
    <dbReference type="NCBI Taxonomy" id="1977912"/>
    <lineage>
        <taxon>Bacteria</taxon>
        <taxon>Pseudomonadati</taxon>
        <taxon>Pseudomonadota</taxon>
        <taxon>Alphaproteobacteria</taxon>
        <taxon>Hyphomonadales</taxon>
        <taxon>Hyphomonadaceae</taxon>
        <taxon>Henriciella</taxon>
    </lineage>
</organism>
<evidence type="ECO:0000313" key="3">
    <source>
        <dbReference type="Proteomes" id="UP000628854"/>
    </source>
</evidence>
<keyword evidence="1" id="KW-0472">Membrane</keyword>
<feature type="transmembrane region" description="Helical" evidence="1">
    <location>
        <begin position="136"/>
        <end position="161"/>
    </location>
</feature>
<name>A0ABQ1JQ17_9PROT</name>
<dbReference type="Proteomes" id="UP000628854">
    <property type="component" value="Unassembled WGS sequence"/>
</dbReference>
<feature type="transmembrane region" description="Helical" evidence="1">
    <location>
        <begin position="199"/>
        <end position="218"/>
    </location>
</feature>
<evidence type="ECO:0000313" key="2">
    <source>
        <dbReference type="EMBL" id="GGB74674.1"/>
    </source>
</evidence>
<accession>A0ABQ1JQ17</accession>
<feature type="transmembrane region" description="Helical" evidence="1">
    <location>
        <begin position="45"/>
        <end position="69"/>
    </location>
</feature>
<sequence length="250" mass="27729">MDRRNALLLLLVAILQWTVPLLPLFGLGETVGARATDEGIPPELPLGIFFSIWSVIFLAYLVFALLAVFRPSYLETRLSPPLLIAGVGNVAWMLSAQLIGNDWLNFALLIPILVYAWESAFRLHRMGGWDGTARRFNAALLTGLLSGWIAVALSISVPGLLRELRGLGVSDQIWVSLWAALVPAAILAWAFMRHVSRGWWFHVALSWGVLGIVLNNWLRTGTHFLAIAAAVTGLYILWRRARAEPRPAFQ</sequence>
<comment type="caution">
    <text evidence="2">The sequence shown here is derived from an EMBL/GenBank/DDBJ whole genome shotgun (WGS) entry which is preliminary data.</text>
</comment>
<feature type="transmembrane region" description="Helical" evidence="1">
    <location>
        <begin position="224"/>
        <end position="241"/>
    </location>
</feature>
<evidence type="ECO:0008006" key="4">
    <source>
        <dbReference type="Google" id="ProtNLM"/>
    </source>
</evidence>
<dbReference type="EMBL" id="BMKF01000002">
    <property type="protein sequence ID" value="GGB74674.1"/>
    <property type="molecule type" value="Genomic_DNA"/>
</dbReference>
<gene>
    <name evidence="2" type="ORF">GCM10011503_24210</name>
</gene>